<accession>A0A1G8EMI4</accession>
<dbReference type="AlphaFoldDB" id="A0A1G8EMI4"/>
<dbReference type="EMBL" id="FNDB01000012">
    <property type="protein sequence ID" value="SDH71032.1"/>
    <property type="molecule type" value="Genomic_DNA"/>
</dbReference>
<evidence type="ECO:0000313" key="2">
    <source>
        <dbReference type="Proteomes" id="UP000199274"/>
    </source>
</evidence>
<dbReference type="Proteomes" id="UP000199274">
    <property type="component" value="Unassembled WGS sequence"/>
</dbReference>
<organism evidence="1 2">
    <name type="scientific">Flavobacterium omnivorum</name>
    <dbReference type="NCBI Taxonomy" id="178355"/>
    <lineage>
        <taxon>Bacteria</taxon>
        <taxon>Pseudomonadati</taxon>
        <taxon>Bacteroidota</taxon>
        <taxon>Flavobacteriia</taxon>
        <taxon>Flavobacteriales</taxon>
        <taxon>Flavobacteriaceae</taxon>
        <taxon>Flavobacterium</taxon>
    </lineage>
</organism>
<sequence length="65" mass="6554">MIPLLLSSNAFLARILANENVETFGPSDCGMFIFAAGVGNGIDVTAAVVSGSFNGTESITGIAGF</sequence>
<gene>
    <name evidence="1" type="ORF">SAMN04488062_11276</name>
</gene>
<name>A0A1G8EMI4_9FLAO</name>
<keyword evidence="2" id="KW-1185">Reference proteome</keyword>
<protein>
    <submittedName>
        <fullName evidence="1">Uncharacterized protein</fullName>
    </submittedName>
</protein>
<reference evidence="2" key="1">
    <citation type="submission" date="2016-10" db="EMBL/GenBank/DDBJ databases">
        <authorList>
            <person name="Varghese N."/>
            <person name="Submissions S."/>
        </authorList>
    </citation>
    <scope>NUCLEOTIDE SEQUENCE [LARGE SCALE GENOMIC DNA]</scope>
    <source>
        <strain evidence="2">CGMCC 1.2747</strain>
    </source>
</reference>
<evidence type="ECO:0000313" key="1">
    <source>
        <dbReference type="EMBL" id="SDH71032.1"/>
    </source>
</evidence>
<proteinExistence type="predicted"/>
<dbReference type="OrthoDB" id="1374543at2"/>
<dbReference type="RefSeq" id="WP_091257976.1">
    <property type="nucleotide sequence ID" value="NZ_FNDB01000012.1"/>
</dbReference>